<evidence type="ECO:0000313" key="14">
    <source>
        <dbReference type="Proteomes" id="UP001430455"/>
    </source>
</evidence>
<reference evidence="13 14" key="1">
    <citation type="submission" date="2021-06" db="EMBL/GenBank/DDBJ databases">
        <title>Halomicroarcula sp. a new haloarchaeum isolated from saline soil.</title>
        <authorList>
            <person name="Duran-Viseras A."/>
            <person name="Sanchez-Porro C."/>
            <person name="Ventosa A."/>
        </authorList>
    </citation>
    <scope>NUCLEOTIDE SEQUENCE [LARGE SCALE GENOMIC DNA]</scope>
    <source>
        <strain evidence="13 14">F27</strain>
    </source>
</reference>
<evidence type="ECO:0000256" key="5">
    <source>
        <dbReference type="ARBA" id="ARBA00022982"/>
    </source>
</evidence>
<evidence type="ECO:0000256" key="12">
    <source>
        <dbReference type="SAM" id="Phobius"/>
    </source>
</evidence>
<protein>
    <submittedName>
        <fullName evidence="13">Disulfide bond formation protein B</fullName>
    </submittedName>
</protein>
<keyword evidence="4 12" id="KW-0812">Transmembrane</keyword>
<feature type="transmembrane region" description="Helical" evidence="12">
    <location>
        <begin position="112"/>
        <end position="138"/>
    </location>
</feature>
<dbReference type="InterPro" id="IPR003752">
    <property type="entry name" value="DiS_bond_form_DsbB/BdbC"/>
</dbReference>
<evidence type="ECO:0000256" key="10">
    <source>
        <dbReference type="ARBA" id="ARBA00023186"/>
    </source>
</evidence>
<name>A0AAW4P853_9EURY</name>
<evidence type="ECO:0000256" key="3">
    <source>
        <dbReference type="ARBA" id="ARBA00022448"/>
    </source>
</evidence>
<evidence type="ECO:0000256" key="1">
    <source>
        <dbReference type="ARBA" id="ARBA00004141"/>
    </source>
</evidence>
<keyword evidence="14" id="KW-1185">Reference proteome</keyword>
<sequence>MAVSQPSRTVPLGARQLLGFATLVAAVATAGSLYFSLGVGLTPCRLCWYQRILMYPLVVVLGVAAFERRAEVARTILPLAVLGGSIAAYHSWLQVSQSSCGLGAVSCSAVVYRVVGFSIPNLALMAFSLVVVAVGLAWRQRA</sequence>
<organism evidence="13 14">
    <name type="scientific">Haloarcula nitratireducens</name>
    <dbReference type="NCBI Taxonomy" id="2487749"/>
    <lineage>
        <taxon>Archaea</taxon>
        <taxon>Methanobacteriati</taxon>
        <taxon>Methanobacteriota</taxon>
        <taxon>Stenosarchaea group</taxon>
        <taxon>Halobacteria</taxon>
        <taxon>Halobacteriales</taxon>
        <taxon>Haloarculaceae</taxon>
        <taxon>Haloarcula</taxon>
    </lineage>
</organism>
<evidence type="ECO:0000256" key="6">
    <source>
        <dbReference type="ARBA" id="ARBA00022989"/>
    </source>
</evidence>
<dbReference type="PANTHER" id="PTHR43469:SF1">
    <property type="entry name" value="SPBETA PROPHAGE-DERIVED DISULFIDE BOND FORMATION PROTEIN B"/>
    <property type="match status" value="1"/>
</dbReference>
<dbReference type="InterPro" id="IPR023380">
    <property type="entry name" value="DsbB-like_sf"/>
</dbReference>
<comment type="similarity">
    <text evidence="2">Belongs to the DsbB family. BdbC subfamily.</text>
</comment>
<keyword evidence="3" id="KW-0813">Transport</keyword>
<keyword evidence="11" id="KW-0676">Redox-active center</keyword>
<proteinExistence type="inferred from homology"/>
<dbReference type="GO" id="GO:0015035">
    <property type="term" value="F:protein-disulfide reductase activity"/>
    <property type="evidence" value="ECO:0007669"/>
    <property type="project" value="InterPro"/>
</dbReference>
<evidence type="ECO:0000256" key="7">
    <source>
        <dbReference type="ARBA" id="ARBA00023002"/>
    </source>
</evidence>
<dbReference type="Pfam" id="PF02600">
    <property type="entry name" value="DsbB"/>
    <property type="match status" value="1"/>
</dbReference>
<accession>A0AAW4P853</accession>
<evidence type="ECO:0000256" key="2">
    <source>
        <dbReference type="ARBA" id="ARBA00007602"/>
    </source>
</evidence>
<keyword evidence="9" id="KW-1015">Disulfide bond</keyword>
<evidence type="ECO:0000256" key="11">
    <source>
        <dbReference type="ARBA" id="ARBA00023284"/>
    </source>
</evidence>
<evidence type="ECO:0000256" key="8">
    <source>
        <dbReference type="ARBA" id="ARBA00023136"/>
    </source>
</evidence>
<dbReference type="GO" id="GO:0006457">
    <property type="term" value="P:protein folding"/>
    <property type="evidence" value="ECO:0007669"/>
    <property type="project" value="InterPro"/>
</dbReference>
<keyword evidence="8 12" id="KW-0472">Membrane</keyword>
<dbReference type="PANTHER" id="PTHR43469">
    <property type="entry name" value="DISULFIDE FORMATION PROTEIN-RELATED"/>
    <property type="match status" value="1"/>
</dbReference>
<gene>
    <name evidence="13" type="ORF">EGH23_01250</name>
</gene>
<dbReference type="Gene3D" id="1.20.1550.10">
    <property type="entry name" value="DsbB-like"/>
    <property type="match status" value="1"/>
</dbReference>
<keyword evidence="5" id="KW-0249">Electron transport</keyword>
<dbReference type="InterPro" id="IPR012187">
    <property type="entry name" value="Disulphide_bond_form_BdbC"/>
</dbReference>
<dbReference type="AlphaFoldDB" id="A0AAW4P853"/>
<evidence type="ECO:0000256" key="4">
    <source>
        <dbReference type="ARBA" id="ARBA00022692"/>
    </source>
</evidence>
<comment type="subcellular location">
    <subcellularLocation>
        <location evidence="1">Membrane</location>
        <topology evidence="1">Multi-pass membrane protein</topology>
    </subcellularLocation>
</comment>
<evidence type="ECO:0000313" key="13">
    <source>
        <dbReference type="EMBL" id="MBX0293502.1"/>
    </source>
</evidence>
<keyword evidence="7" id="KW-0560">Oxidoreductase</keyword>
<dbReference type="Proteomes" id="UP001430455">
    <property type="component" value="Unassembled WGS sequence"/>
</dbReference>
<dbReference type="GO" id="GO:0016020">
    <property type="term" value="C:membrane"/>
    <property type="evidence" value="ECO:0007669"/>
    <property type="project" value="UniProtKB-SubCell"/>
</dbReference>
<keyword evidence="6 12" id="KW-1133">Transmembrane helix</keyword>
<comment type="caution">
    <text evidence="13">The sequence shown here is derived from an EMBL/GenBank/DDBJ whole genome shotgun (WGS) entry which is preliminary data.</text>
</comment>
<feature type="transmembrane region" description="Helical" evidence="12">
    <location>
        <begin position="17"/>
        <end position="36"/>
    </location>
</feature>
<dbReference type="EMBL" id="RKLT01000001">
    <property type="protein sequence ID" value="MBX0293502.1"/>
    <property type="molecule type" value="Genomic_DNA"/>
</dbReference>
<evidence type="ECO:0000256" key="9">
    <source>
        <dbReference type="ARBA" id="ARBA00023157"/>
    </source>
</evidence>
<keyword evidence="10" id="KW-0143">Chaperone</keyword>
<feature type="transmembrane region" description="Helical" evidence="12">
    <location>
        <begin position="48"/>
        <end position="66"/>
    </location>
</feature>
<dbReference type="SUPFAM" id="SSF158442">
    <property type="entry name" value="DsbB-like"/>
    <property type="match status" value="1"/>
</dbReference>
<feature type="transmembrane region" description="Helical" evidence="12">
    <location>
        <begin position="73"/>
        <end position="92"/>
    </location>
</feature>